<feature type="site" description="Transition state stabilizer" evidence="16">
    <location>
        <position position="390"/>
    </location>
</feature>
<dbReference type="PANTHER" id="PTHR43651:SF11">
    <property type="entry name" value="MALTO-OLIGOSYLTREHALOSE TREHALOHYDROLASE"/>
    <property type="match status" value="1"/>
</dbReference>
<comment type="subcellular location">
    <subcellularLocation>
        <location evidence="1 15">Cytoplasm</location>
    </subcellularLocation>
</comment>
<feature type="active site" description="Nucleophile" evidence="15">
    <location>
        <position position="260"/>
    </location>
</feature>
<evidence type="ECO:0000256" key="11">
    <source>
        <dbReference type="ARBA" id="ARBA00033284"/>
    </source>
</evidence>
<evidence type="ECO:0000256" key="6">
    <source>
        <dbReference type="ARBA" id="ARBA00022490"/>
    </source>
</evidence>
<dbReference type="Pfam" id="PF00128">
    <property type="entry name" value="Alpha-amylase"/>
    <property type="match status" value="2"/>
</dbReference>
<dbReference type="GO" id="GO:0033942">
    <property type="term" value="F:4-alpha-D-(1-&gt;4)-alpha-D-glucanotrehalose trehalohydrolase activity"/>
    <property type="evidence" value="ECO:0007669"/>
    <property type="project" value="UniProtKB-EC"/>
</dbReference>
<accession>A0A0U5JFT0</accession>
<feature type="active site" description="Proton donor" evidence="15">
    <location>
        <position position="295"/>
    </location>
</feature>
<dbReference type="EMBL" id="LN879502">
    <property type="protein sequence ID" value="CUI17442.1"/>
    <property type="molecule type" value="Genomic_DNA"/>
</dbReference>
<evidence type="ECO:0000256" key="15">
    <source>
        <dbReference type="PIRSR" id="PIRSR006337-1"/>
    </source>
</evidence>
<evidence type="ECO:0000256" key="7">
    <source>
        <dbReference type="ARBA" id="ARBA00022801"/>
    </source>
</evidence>
<dbReference type="PIRSF" id="PIRSF006337">
    <property type="entry name" value="Trehalose_TreZ"/>
    <property type="match status" value="1"/>
</dbReference>
<comment type="catalytic activity">
    <reaction evidence="12 14">
        <text>hydrolysis of (1-&gt;4)-alpha-D-glucosidic linkage in 4-alpha-D-[(1-&gt;4)-alpha-D-glucanosyl]n trehalose to yield trehalose and (1-&gt;4)-alpha-D-glucan.</text>
        <dbReference type="EC" id="3.2.1.141"/>
    </reaction>
</comment>
<comment type="pathway">
    <text evidence="2 14">Glycan biosynthesis; trehalose biosynthesis.</text>
</comment>
<dbReference type="GO" id="GO:0005992">
    <property type="term" value="P:trehalose biosynthetic process"/>
    <property type="evidence" value="ECO:0007669"/>
    <property type="project" value="UniProtKB-UniRule"/>
</dbReference>
<dbReference type="GO" id="GO:0005737">
    <property type="term" value="C:cytoplasm"/>
    <property type="evidence" value="ECO:0007669"/>
    <property type="project" value="UniProtKB-SubCell"/>
</dbReference>
<dbReference type="Gene3D" id="1.10.10.760">
    <property type="entry name" value="E-set domains of sugar-utilizing enzymes"/>
    <property type="match status" value="1"/>
</dbReference>
<dbReference type="InterPro" id="IPR012768">
    <property type="entry name" value="Trehalose_TreZ"/>
</dbReference>
<organism evidence="18 19">
    <name type="scientific">Candidatus Protochlamydia naegleriophila</name>
    <dbReference type="NCBI Taxonomy" id="389348"/>
    <lineage>
        <taxon>Bacteria</taxon>
        <taxon>Pseudomonadati</taxon>
        <taxon>Chlamydiota</taxon>
        <taxon>Chlamydiia</taxon>
        <taxon>Parachlamydiales</taxon>
        <taxon>Parachlamydiaceae</taxon>
        <taxon>Candidatus Protochlamydia</taxon>
    </lineage>
</organism>
<dbReference type="AlphaFoldDB" id="A0A0U5JFT0"/>
<evidence type="ECO:0000313" key="18">
    <source>
        <dbReference type="EMBL" id="CUI17442.1"/>
    </source>
</evidence>
<dbReference type="InterPro" id="IPR006047">
    <property type="entry name" value="GH13_cat_dom"/>
</dbReference>
<keyword evidence="7 14" id="KW-0378">Hydrolase</keyword>
<protein>
    <recommendedName>
        <fullName evidence="5 13">Malto-oligosyltrehalose trehalohydrolase</fullName>
        <shortName evidence="14">MTHase</shortName>
        <ecNumber evidence="4 13">3.2.1.141</ecNumber>
    </recommendedName>
    <alternativeName>
        <fullName evidence="11 14">4-alpha-D-((1-&gt;4)-alpha-D-glucano)trehalose trehalohydrolase</fullName>
    </alternativeName>
    <alternativeName>
        <fullName evidence="10 14">Maltooligosyl trehalose trehalohydrolase</fullName>
    </alternativeName>
</protein>
<evidence type="ECO:0000256" key="13">
    <source>
        <dbReference type="NCBIfam" id="TIGR02402"/>
    </source>
</evidence>
<feature type="domain" description="Glycosyl hydrolase family 13 catalytic" evidence="17">
    <location>
        <begin position="116"/>
        <end position="511"/>
    </location>
</feature>
<evidence type="ECO:0000259" key="17">
    <source>
        <dbReference type="SMART" id="SM00642"/>
    </source>
</evidence>
<dbReference type="InterPro" id="IPR013783">
    <property type="entry name" value="Ig-like_fold"/>
</dbReference>
<proteinExistence type="inferred from homology"/>
<evidence type="ECO:0000256" key="14">
    <source>
        <dbReference type="PIRNR" id="PIRNR006337"/>
    </source>
</evidence>
<dbReference type="InterPro" id="IPR014756">
    <property type="entry name" value="Ig_E-set"/>
</dbReference>
<dbReference type="InterPro" id="IPR044901">
    <property type="entry name" value="Trehalose_TreZ_E-set_sf"/>
</dbReference>
<evidence type="ECO:0000256" key="8">
    <source>
        <dbReference type="ARBA" id="ARBA00023277"/>
    </source>
</evidence>
<evidence type="ECO:0000256" key="1">
    <source>
        <dbReference type="ARBA" id="ARBA00004496"/>
    </source>
</evidence>
<evidence type="ECO:0000256" key="4">
    <source>
        <dbReference type="ARBA" id="ARBA00012268"/>
    </source>
</evidence>
<evidence type="ECO:0000256" key="3">
    <source>
        <dbReference type="ARBA" id="ARBA00008061"/>
    </source>
</evidence>
<comment type="similarity">
    <text evidence="3 14">Belongs to the glycosyl hydrolase 13 family.</text>
</comment>
<dbReference type="PATRIC" id="fig|389348.3.peg.2061"/>
<reference evidence="19" key="1">
    <citation type="submission" date="2015-09" db="EMBL/GenBank/DDBJ databases">
        <authorList>
            <person name="Bertelli C."/>
        </authorList>
    </citation>
    <scope>NUCLEOTIDE SEQUENCE [LARGE SCALE GENOMIC DNA]</scope>
    <source>
        <strain evidence="19">KNic</strain>
    </source>
</reference>
<dbReference type="Gene3D" id="3.20.20.80">
    <property type="entry name" value="Glycosidases"/>
    <property type="match status" value="1"/>
</dbReference>
<dbReference type="KEGG" id="pnl:PNK_1835"/>
<evidence type="ECO:0000256" key="5">
    <source>
        <dbReference type="ARBA" id="ARBA00015938"/>
    </source>
</evidence>
<dbReference type="CDD" id="cd02853">
    <property type="entry name" value="E_set_MTHase_like_N"/>
    <property type="match status" value="1"/>
</dbReference>
<dbReference type="SMART" id="SM00642">
    <property type="entry name" value="Aamy"/>
    <property type="match status" value="1"/>
</dbReference>
<evidence type="ECO:0000256" key="10">
    <source>
        <dbReference type="ARBA" id="ARBA00032057"/>
    </source>
</evidence>
<dbReference type="SUPFAM" id="SSF81296">
    <property type="entry name" value="E set domains"/>
    <property type="match status" value="1"/>
</dbReference>
<dbReference type="Gene3D" id="2.60.40.10">
    <property type="entry name" value="Immunoglobulins"/>
    <property type="match status" value="1"/>
</dbReference>
<dbReference type="NCBIfam" id="TIGR02402">
    <property type="entry name" value="trehalose_TreZ"/>
    <property type="match status" value="1"/>
</dbReference>
<dbReference type="PANTHER" id="PTHR43651">
    <property type="entry name" value="1,4-ALPHA-GLUCAN-BRANCHING ENZYME"/>
    <property type="match status" value="1"/>
</dbReference>
<dbReference type="CDD" id="cd11325">
    <property type="entry name" value="AmyAc_GTHase"/>
    <property type="match status" value="1"/>
</dbReference>
<dbReference type="InterPro" id="IPR017853">
    <property type="entry name" value="GH"/>
</dbReference>
<evidence type="ECO:0000256" key="12">
    <source>
        <dbReference type="ARBA" id="ARBA00034013"/>
    </source>
</evidence>
<dbReference type="InterPro" id="IPR004193">
    <property type="entry name" value="Glyco_hydro_13_N"/>
</dbReference>
<keyword evidence="19" id="KW-1185">Reference proteome</keyword>
<name>A0A0U5JFT0_9BACT</name>
<dbReference type="Pfam" id="PF02922">
    <property type="entry name" value="CBM_48"/>
    <property type="match status" value="1"/>
</dbReference>
<sequence length="617" mass="71159">MKRRFPVGAEYSKYSTSFRVWAPDRKKIVLFFDDESKSSFKMNKESGGYFSLEVEDVKVGKWYYFQLDNEEKLYPDPASRYQPEGINGPSEVINPHFSWTDAQWEGLDLPGQIIYEIHIGTFTQEGTFKAASERLKYLAELGITLIEIMPINEFPGSFGWGYEGIYFYAPYHLYGSPSDVKAFINSAHQLGIGVILDVVYNHFGPEGSNFSKFSKDYFNPDKITEWGEALNFEHPSSKEYFVANARYWIEEFHFDGLRVDATPWIFCSTKPHVLFEITRTVKEIKPKRKRIIIGESETQDVTLLQSHQKNGYEFDGLWNDDFHHTACVRLKGRREAYYTDYLGSPQEFISSLKYGFLYQGQYYAWQKKNRGKFDLSLPYSSIIIFLESHDQIANSADGKRLYQLCDYGNFKALSCLMLLGPNTPMLFQGQEYGSTAPFYYFADHDDHLNDLIQKGRREFLSQFPSMANKEAHRNLQKPSDPLAFTRSKLDFSEKDKNVEHYAMYKDLINLRKTDDVFSAMDSILIDGAVLSADAFLIRYFGNEYNDRLLIVNFGSDLNFNPAPEPLIVAGEGLQWEIIWSSESFIYGGVGTPPINNPYWKIPGHSAIVLKAVQERNK</sequence>
<dbReference type="RefSeq" id="WP_059061628.1">
    <property type="nucleotide sequence ID" value="NZ_LN879502.1"/>
</dbReference>
<evidence type="ECO:0000256" key="9">
    <source>
        <dbReference type="ARBA" id="ARBA00023295"/>
    </source>
</evidence>
<gene>
    <name evidence="18" type="ORF">PNK_1835</name>
</gene>
<evidence type="ECO:0000256" key="16">
    <source>
        <dbReference type="PIRSR" id="PIRSR006337-3"/>
    </source>
</evidence>
<dbReference type="UniPathway" id="UPA00299"/>
<dbReference type="InParanoid" id="A0A0U5JFT0"/>
<dbReference type="STRING" id="389348.PNK_1835"/>
<keyword evidence="9 14" id="KW-0326">Glycosidase</keyword>
<evidence type="ECO:0000313" key="19">
    <source>
        <dbReference type="Proteomes" id="UP000069902"/>
    </source>
</evidence>
<dbReference type="Proteomes" id="UP000069902">
    <property type="component" value="Chromosome cPNK"/>
</dbReference>
<keyword evidence="6" id="KW-0963">Cytoplasm</keyword>
<evidence type="ECO:0000256" key="2">
    <source>
        <dbReference type="ARBA" id="ARBA00005199"/>
    </source>
</evidence>
<dbReference type="SUPFAM" id="SSF51445">
    <property type="entry name" value="(Trans)glycosidases"/>
    <property type="match status" value="1"/>
</dbReference>
<dbReference type="EC" id="3.2.1.141" evidence="4 13"/>
<keyword evidence="8" id="KW-0119">Carbohydrate metabolism</keyword>